<evidence type="ECO:0000256" key="6">
    <source>
        <dbReference type="ARBA" id="ARBA00022754"/>
    </source>
</evidence>
<dbReference type="InterPro" id="IPR039008">
    <property type="entry name" value="IF_rod_dom"/>
</dbReference>
<gene>
    <name evidence="17" type="ORF">MMEN_LOCUS13472</name>
</gene>
<evidence type="ECO:0000256" key="5">
    <source>
        <dbReference type="ARBA" id="ARBA00022744"/>
    </source>
</evidence>
<keyword evidence="7 14" id="KW-0175">Coiled coil</keyword>
<comment type="subcellular location">
    <subcellularLocation>
        <location evidence="2">Cytoplasm</location>
    </subcellularLocation>
    <subcellularLocation>
        <location evidence="1">Nucleus matrix</location>
    </subcellularLocation>
    <subcellularLocation>
        <location evidence="3">Nucleus</location>
        <location evidence="3">Nucleoplasm</location>
    </subcellularLocation>
</comment>
<keyword evidence="6 13" id="KW-0403">Intermediate filament</keyword>
<evidence type="ECO:0000256" key="1">
    <source>
        <dbReference type="ARBA" id="ARBA00004109"/>
    </source>
</evidence>
<reference evidence="17" key="1">
    <citation type="submission" date="2021-05" db="EMBL/GenBank/DDBJ databases">
        <authorList>
            <person name="Tigano A."/>
        </authorList>
    </citation>
    <scope>NUCLEOTIDE SEQUENCE</scope>
</reference>
<accession>A0A8S4B958</accession>
<dbReference type="AlphaFoldDB" id="A0A8S4B958"/>
<evidence type="ECO:0000256" key="11">
    <source>
        <dbReference type="ARBA" id="ARBA00042886"/>
    </source>
</evidence>
<dbReference type="Pfam" id="PF00038">
    <property type="entry name" value="Filament"/>
    <property type="match status" value="1"/>
</dbReference>
<name>A0A8S4B958_9TELE</name>
<feature type="coiled-coil region" evidence="14">
    <location>
        <begin position="343"/>
        <end position="416"/>
    </location>
</feature>
<dbReference type="GO" id="GO:0005654">
    <property type="term" value="C:nucleoplasm"/>
    <property type="evidence" value="ECO:0007669"/>
    <property type="project" value="UniProtKB-SubCell"/>
</dbReference>
<dbReference type="Gene3D" id="1.20.5.1160">
    <property type="entry name" value="Vasodilator-stimulated phosphoprotein"/>
    <property type="match status" value="1"/>
</dbReference>
<comment type="caution">
    <text evidence="17">The sequence shown here is derived from an EMBL/GenBank/DDBJ whole genome shotgun (WGS) entry which is preliminary data.</text>
</comment>
<evidence type="ECO:0000256" key="2">
    <source>
        <dbReference type="ARBA" id="ARBA00004496"/>
    </source>
</evidence>
<comment type="similarity">
    <text evidence="13">Belongs to the intermediate filament family.</text>
</comment>
<evidence type="ECO:0000259" key="16">
    <source>
        <dbReference type="PROSITE" id="PS51842"/>
    </source>
</evidence>
<evidence type="ECO:0000256" key="10">
    <source>
        <dbReference type="ARBA" id="ARBA00039429"/>
    </source>
</evidence>
<organism evidence="17 18">
    <name type="scientific">Menidia menidia</name>
    <name type="common">Atlantic silverside</name>
    <dbReference type="NCBI Taxonomy" id="238744"/>
    <lineage>
        <taxon>Eukaryota</taxon>
        <taxon>Metazoa</taxon>
        <taxon>Chordata</taxon>
        <taxon>Craniata</taxon>
        <taxon>Vertebrata</taxon>
        <taxon>Euteleostomi</taxon>
        <taxon>Actinopterygii</taxon>
        <taxon>Neopterygii</taxon>
        <taxon>Teleostei</taxon>
        <taxon>Neoteleostei</taxon>
        <taxon>Acanthomorphata</taxon>
        <taxon>Ovalentaria</taxon>
        <taxon>Atherinomorphae</taxon>
        <taxon>Atheriniformes</taxon>
        <taxon>Atherinopsidae</taxon>
        <taxon>Menidiinae</taxon>
        <taxon>Menidia</taxon>
    </lineage>
</organism>
<dbReference type="SMART" id="SM01391">
    <property type="entry name" value="Filament"/>
    <property type="match status" value="1"/>
</dbReference>
<evidence type="ECO:0000256" key="15">
    <source>
        <dbReference type="SAM" id="MobiDB-lite"/>
    </source>
</evidence>
<sequence>MDAKDTGEFYTCFLPSNPPQWCHWLLNPSPSPGQTGSEEKFKNFTLTSSTRTPLIGRRSSSEEVMGGSVQVKSRCCRAEGVFPLTCSVRPQLAFAIGTMSKAKDYSSQTYSPGSGGPIKSQPTNRIDSSGKSKEKEDMVGLNDKFVQLINKVKNLENEKKKLETKLKILMDQEDYDAKVDEIARQLANELEQQIENLLRDQEKLRDDLDRIENVVENTKESYEDELKKKTELENDFIVTKKEVDEGHLAAVELALELEDQMGKLDFLRAGYDEEIKELESQVQNETVILRENDKRSLDMEEVVKSIEAQYANMATRTRNEAEMWNQKKMDVMVLNAGQREQELRDIKREISDTLRYIQRLKADLDALKRKENALKKEIDEVRKDGDENLNKGREHLNLLEEALKQAKQDLVWQIREHQELLNLKLALDIEIATYRKLLEGEEQRMNDLMRYSDI</sequence>
<dbReference type="PANTHER" id="PTHR45616:SF26">
    <property type="entry name" value="KERATIN, TYPE II CYTOSKELETAL 8"/>
    <property type="match status" value="1"/>
</dbReference>
<evidence type="ECO:0000256" key="14">
    <source>
        <dbReference type="SAM" id="Coils"/>
    </source>
</evidence>
<dbReference type="InterPro" id="IPR018039">
    <property type="entry name" value="IF_conserved"/>
</dbReference>
<dbReference type="GO" id="GO:0005882">
    <property type="term" value="C:intermediate filament"/>
    <property type="evidence" value="ECO:0007669"/>
    <property type="project" value="UniProtKB-KW"/>
</dbReference>
<dbReference type="EMBL" id="CAJRST010015557">
    <property type="protein sequence ID" value="CAG5933288.1"/>
    <property type="molecule type" value="Genomic_DNA"/>
</dbReference>
<dbReference type="OrthoDB" id="2441647at2759"/>
<feature type="region of interest" description="Disordered" evidence="15">
    <location>
        <begin position="105"/>
        <end position="137"/>
    </location>
</feature>
<keyword evidence="8" id="KW-0539">Nucleus</keyword>
<dbReference type="GO" id="GO:0016363">
    <property type="term" value="C:nuclear matrix"/>
    <property type="evidence" value="ECO:0007669"/>
    <property type="project" value="UniProtKB-SubCell"/>
</dbReference>
<keyword evidence="5" id="KW-0416">Keratin</keyword>
<evidence type="ECO:0000256" key="8">
    <source>
        <dbReference type="ARBA" id="ARBA00023242"/>
    </source>
</evidence>
<evidence type="ECO:0000256" key="9">
    <source>
        <dbReference type="ARBA" id="ARBA00037766"/>
    </source>
</evidence>
<protein>
    <recommendedName>
        <fullName evidence="10">Keratin, type II cytoskeletal 8</fullName>
    </recommendedName>
    <alternativeName>
        <fullName evidence="12">Cytokeratin-8</fullName>
    </alternativeName>
    <alternativeName>
        <fullName evidence="11">Keratin-8</fullName>
    </alternativeName>
</protein>
<dbReference type="SUPFAM" id="SSF64593">
    <property type="entry name" value="Intermediate filament protein, coiled coil region"/>
    <property type="match status" value="2"/>
</dbReference>
<dbReference type="PANTHER" id="PTHR45616">
    <property type="entry name" value="GATA-TYPE DOMAIN-CONTAINING PROTEIN"/>
    <property type="match status" value="1"/>
</dbReference>
<evidence type="ECO:0000313" key="18">
    <source>
        <dbReference type="Proteomes" id="UP000677803"/>
    </source>
</evidence>
<evidence type="ECO:0000256" key="12">
    <source>
        <dbReference type="ARBA" id="ARBA00042964"/>
    </source>
</evidence>
<dbReference type="GO" id="GO:0005737">
    <property type="term" value="C:cytoplasm"/>
    <property type="evidence" value="ECO:0007669"/>
    <property type="project" value="UniProtKB-SubCell"/>
</dbReference>
<feature type="coiled-coil region" evidence="14">
    <location>
        <begin position="138"/>
        <end position="235"/>
    </location>
</feature>
<evidence type="ECO:0000256" key="4">
    <source>
        <dbReference type="ARBA" id="ARBA00022490"/>
    </source>
</evidence>
<evidence type="ECO:0000256" key="3">
    <source>
        <dbReference type="ARBA" id="ARBA00004642"/>
    </source>
</evidence>
<feature type="compositionally biased region" description="Basic and acidic residues" evidence="15">
    <location>
        <begin position="128"/>
        <end position="137"/>
    </location>
</feature>
<keyword evidence="4" id="KW-0963">Cytoplasm</keyword>
<dbReference type="Gene3D" id="1.20.5.500">
    <property type="entry name" value="Single helix bin"/>
    <property type="match status" value="1"/>
</dbReference>
<dbReference type="PROSITE" id="PS51842">
    <property type="entry name" value="IF_ROD_2"/>
    <property type="match status" value="1"/>
</dbReference>
<evidence type="ECO:0000256" key="7">
    <source>
        <dbReference type="ARBA" id="ARBA00023054"/>
    </source>
</evidence>
<evidence type="ECO:0000313" key="17">
    <source>
        <dbReference type="EMBL" id="CAG5933288.1"/>
    </source>
</evidence>
<evidence type="ECO:0000256" key="13">
    <source>
        <dbReference type="RuleBase" id="RU000685"/>
    </source>
</evidence>
<feature type="domain" description="IF rod" evidence="16">
    <location>
        <begin position="134"/>
        <end position="445"/>
    </location>
</feature>
<keyword evidence="18" id="KW-1185">Reference proteome</keyword>
<comment type="function">
    <text evidence="9">Together with KRT19, helps to link the contractile apparatus to dystrophin at the costameres of striated muscle.</text>
</comment>
<proteinExistence type="inferred from homology"/>
<dbReference type="Proteomes" id="UP000677803">
    <property type="component" value="Unassembled WGS sequence"/>
</dbReference>
<dbReference type="Gene3D" id="1.20.5.170">
    <property type="match status" value="1"/>
</dbReference>
<dbReference type="PROSITE" id="PS00226">
    <property type="entry name" value="IF_ROD_1"/>
    <property type="match status" value="1"/>
</dbReference>